<reference evidence="1" key="2">
    <citation type="journal article" date="2023" name="IMA Fungus">
        <title>Comparative genomic study of the Penicillium genus elucidates a diverse pangenome and 15 lateral gene transfer events.</title>
        <authorList>
            <person name="Petersen C."/>
            <person name="Sorensen T."/>
            <person name="Nielsen M.R."/>
            <person name="Sondergaard T.E."/>
            <person name="Sorensen J.L."/>
            <person name="Fitzpatrick D.A."/>
            <person name="Frisvad J.C."/>
            <person name="Nielsen K.L."/>
        </authorList>
    </citation>
    <scope>NUCLEOTIDE SEQUENCE</scope>
    <source>
        <strain evidence="1">IBT 30728</strain>
    </source>
</reference>
<reference evidence="1" key="1">
    <citation type="submission" date="2022-12" db="EMBL/GenBank/DDBJ databases">
        <authorList>
            <person name="Petersen C."/>
        </authorList>
    </citation>
    <scope>NUCLEOTIDE SEQUENCE</scope>
    <source>
        <strain evidence="1">IBT 30728</strain>
    </source>
</reference>
<dbReference type="RefSeq" id="XP_056793080.1">
    <property type="nucleotide sequence ID" value="XM_056931049.1"/>
</dbReference>
<proteinExistence type="predicted"/>
<gene>
    <name evidence="1" type="ORF">N7539_001446</name>
</gene>
<evidence type="ECO:0000313" key="2">
    <source>
        <dbReference type="Proteomes" id="UP001148312"/>
    </source>
</evidence>
<dbReference type="AlphaFoldDB" id="A0A9X0C040"/>
<dbReference type="GeneID" id="81621298"/>
<dbReference type="Proteomes" id="UP001148312">
    <property type="component" value="Unassembled WGS sequence"/>
</dbReference>
<comment type="caution">
    <text evidence="1">The sequence shown here is derived from an EMBL/GenBank/DDBJ whole genome shotgun (WGS) entry which is preliminary data.</text>
</comment>
<evidence type="ECO:0000313" key="1">
    <source>
        <dbReference type="EMBL" id="KAJ5492700.1"/>
    </source>
</evidence>
<name>A0A9X0C040_9EURO</name>
<accession>A0A9X0C040</accession>
<dbReference type="EMBL" id="JAPWDQ010000002">
    <property type="protein sequence ID" value="KAJ5492700.1"/>
    <property type="molecule type" value="Genomic_DNA"/>
</dbReference>
<protein>
    <submittedName>
        <fullName evidence="1">Uncharacterized protein</fullName>
    </submittedName>
</protein>
<sequence length="179" mass="19939">MSAPKTARERAALIKKQQEDALAALPLNALFIVLWIRSDPPRPNDFHWGYYFHTNSQGGVKYHMRNIGGGWMPDHGPTGGVFKSNFLCVLIQVGTIPEAARNTLDQTMRSHDGDVNTIPGVTCRVWVLTIFRRLMQYGIVRCSDIGGLERECMTLGNQYSPGAAINQQPRPVVRSSLCL</sequence>
<keyword evidence="2" id="KW-1185">Reference proteome</keyword>
<organism evidence="1 2">
    <name type="scientific">Penicillium diatomitis</name>
    <dbReference type="NCBI Taxonomy" id="2819901"/>
    <lineage>
        <taxon>Eukaryota</taxon>
        <taxon>Fungi</taxon>
        <taxon>Dikarya</taxon>
        <taxon>Ascomycota</taxon>
        <taxon>Pezizomycotina</taxon>
        <taxon>Eurotiomycetes</taxon>
        <taxon>Eurotiomycetidae</taxon>
        <taxon>Eurotiales</taxon>
        <taxon>Aspergillaceae</taxon>
        <taxon>Penicillium</taxon>
    </lineage>
</organism>